<feature type="domain" description="Aminotransferase class I/classII large" evidence="7">
    <location>
        <begin position="32"/>
        <end position="373"/>
    </location>
</feature>
<keyword evidence="9" id="KW-1185">Reference proteome</keyword>
<evidence type="ECO:0000256" key="1">
    <source>
        <dbReference type="ARBA" id="ARBA00001933"/>
    </source>
</evidence>
<evidence type="ECO:0000256" key="6">
    <source>
        <dbReference type="RuleBase" id="RU000481"/>
    </source>
</evidence>
<dbReference type="EC" id="2.6.1.-" evidence="6"/>
<reference evidence="8 9" key="1">
    <citation type="submission" date="2016-12" db="EMBL/GenBank/DDBJ databases">
        <title>Trade-off between light-utilization and light-protection in marine flavobacteria.</title>
        <authorList>
            <person name="Kumagai Y."/>
            <person name="Yoshizawa S."/>
            <person name="Kogure K."/>
            <person name="Iwasaki W."/>
        </authorList>
    </citation>
    <scope>NUCLEOTIDE SEQUENCE [LARGE SCALE GENOMIC DNA]</scope>
    <source>
        <strain evidence="8 9">KCTC 12100</strain>
    </source>
</reference>
<dbReference type="Proteomes" id="UP000247345">
    <property type="component" value="Unassembled WGS sequence"/>
</dbReference>
<keyword evidence="3 6" id="KW-0032">Aminotransferase</keyword>
<keyword evidence="5" id="KW-0663">Pyridoxal phosphate</keyword>
<dbReference type="SUPFAM" id="SSF53383">
    <property type="entry name" value="PLP-dependent transferases"/>
    <property type="match status" value="1"/>
</dbReference>
<dbReference type="AlphaFoldDB" id="A0A2P6CEE0"/>
<evidence type="ECO:0000256" key="2">
    <source>
        <dbReference type="ARBA" id="ARBA00007441"/>
    </source>
</evidence>
<evidence type="ECO:0000313" key="9">
    <source>
        <dbReference type="Proteomes" id="UP000247345"/>
    </source>
</evidence>
<evidence type="ECO:0000256" key="4">
    <source>
        <dbReference type="ARBA" id="ARBA00022679"/>
    </source>
</evidence>
<dbReference type="CDD" id="cd00609">
    <property type="entry name" value="AAT_like"/>
    <property type="match status" value="1"/>
</dbReference>
<keyword evidence="4 6" id="KW-0808">Transferase</keyword>
<dbReference type="GO" id="GO:0006520">
    <property type="term" value="P:amino acid metabolic process"/>
    <property type="evidence" value="ECO:0007669"/>
    <property type="project" value="InterPro"/>
</dbReference>
<comment type="similarity">
    <text evidence="2 6">Belongs to the class-I pyridoxal-phosphate-dependent aminotransferase family.</text>
</comment>
<protein>
    <recommendedName>
        <fullName evidence="6">Aminotransferase</fullName>
        <ecNumber evidence="6">2.6.1.-</ecNumber>
    </recommendedName>
</protein>
<dbReference type="NCBIfam" id="NF005744">
    <property type="entry name" value="PRK07568.1"/>
    <property type="match status" value="1"/>
</dbReference>
<comment type="caution">
    <text evidence="8">The sequence shown here is derived from an EMBL/GenBank/DDBJ whole genome shotgun (WGS) entry which is preliminary data.</text>
</comment>
<dbReference type="InterPro" id="IPR004838">
    <property type="entry name" value="NHTrfase_class1_PyrdxlP-BS"/>
</dbReference>
<dbReference type="InterPro" id="IPR015424">
    <property type="entry name" value="PyrdxlP-dep_Trfase"/>
</dbReference>
<dbReference type="RefSeq" id="WP_105048891.1">
    <property type="nucleotide sequence ID" value="NZ_CP150661.1"/>
</dbReference>
<dbReference type="GO" id="GO:0008483">
    <property type="term" value="F:transaminase activity"/>
    <property type="evidence" value="ECO:0007669"/>
    <property type="project" value="UniProtKB-KW"/>
</dbReference>
<dbReference type="GO" id="GO:0030170">
    <property type="term" value="F:pyridoxal phosphate binding"/>
    <property type="evidence" value="ECO:0007669"/>
    <property type="project" value="InterPro"/>
</dbReference>
<dbReference type="Pfam" id="PF00155">
    <property type="entry name" value="Aminotran_1_2"/>
    <property type="match status" value="1"/>
</dbReference>
<sequence>MPAISKKGLKMPESPIRKLVPYAEDAKKRGVKVFHLNIGQPDIKTPQVALDAVKNNTITTLAYARSEGSEEYRNKLVSYYKKHNVNVTADNIVITTGGSEALIFSIGSITDPGDEIIIPEPFYANYNGFSTASGVTVVPVISKIENNFALPKIEEFEKLITKKTKAILICNPGNPTGYLYSKEEIQKLKEIVLKHDLYLIADEVYREFTYDGLTHTSVLSLEGLDQNAIIIDSVSKRYSMCGARIGCIVSKNKDFIKTAIKFAQTRLSPPTYALIASEAALETPQQYFDDVKEEYVERRNTLIAELSKIDGVKVANPKGAFYCVAQLPVNDADHFAKWLLEDFNLNNETVMVAPASGFYSTEGEGKNQIRMAYVLNKSDLIRSVEILGEALKVYKD</sequence>
<gene>
    <name evidence="8" type="ORF">BTO14_08115</name>
</gene>
<dbReference type="InterPro" id="IPR050596">
    <property type="entry name" value="AspAT/PAT-like"/>
</dbReference>
<accession>A0A2P6CEE0</accession>
<evidence type="ECO:0000313" key="8">
    <source>
        <dbReference type="EMBL" id="PQJ73228.1"/>
    </source>
</evidence>
<evidence type="ECO:0000256" key="5">
    <source>
        <dbReference type="ARBA" id="ARBA00022898"/>
    </source>
</evidence>
<dbReference type="InterPro" id="IPR004839">
    <property type="entry name" value="Aminotransferase_I/II_large"/>
</dbReference>
<dbReference type="InterPro" id="IPR015422">
    <property type="entry name" value="PyrdxlP-dep_Trfase_small"/>
</dbReference>
<dbReference type="OrthoDB" id="9802328at2"/>
<evidence type="ECO:0000256" key="3">
    <source>
        <dbReference type="ARBA" id="ARBA00022576"/>
    </source>
</evidence>
<name>A0A2P6CEE0_9FLAO</name>
<dbReference type="InterPro" id="IPR015421">
    <property type="entry name" value="PyrdxlP-dep_Trfase_major"/>
</dbReference>
<evidence type="ECO:0000259" key="7">
    <source>
        <dbReference type="Pfam" id="PF00155"/>
    </source>
</evidence>
<comment type="cofactor">
    <cofactor evidence="1 6">
        <name>pyridoxal 5'-phosphate</name>
        <dbReference type="ChEBI" id="CHEBI:597326"/>
    </cofactor>
</comment>
<proteinExistence type="inferred from homology"/>
<organism evidence="8 9">
    <name type="scientific">Polaribacter butkevichii</name>
    <dbReference type="NCBI Taxonomy" id="218490"/>
    <lineage>
        <taxon>Bacteria</taxon>
        <taxon>Pseudomonadati</taxon>
        <taxon>Bacteroidota</taxon>
        <taxon>Flavobacteriia</taxon>
        <taxon>Flavobacteriales</taxon>
        <taxon>Flavobacteriaceae</taxon>
    </lineage>
</organism>
<dbReference type="Gene3D" id="3.90.1150.10">
    <property type="entry name" value="Aspartate Aminotransferase, domain 1"/>
    <property type="match status" value="1"/>
</dbReference>
<dbReference type="PROSITE" id="PS00105">
    <property type="entry name" value="AA_TRANSFER_CLASS_1"/>
    <property type="match status" value="1"/>
</dbReference>
<dbReference type="Gene3D" id="3.40.640.10">
    <property type="entry name" value="Type I PLP-dependent aspartate aminotransferase-like (Major domain)"/>
    <property type="match status" value="1"/>
</dbReference>
<dbReference type="PANTHER" id="PTHR46383">
    <property type="entry name" value="ASPARTATE AMINOTRANSFERASE"/>
    <property type="match status" value="1"/>
</dbReference>
<dbReference type="EMBL" id="MSCK01000001">
    <property type="protein sequence ID" value="PQJ73228.1"/>
    <property type="molecule type" value="Genomic_DNA"/>
</dbReference>